<dbReference type="Proteomes" id="UP000285146">
    <property type="component" value="Unassembled WGS sequence"/>
</dbReference>
<organism evidence="1 2">
    <name type="scientific">Cytospora leucostoma</name>
    <dbReference type="NCBI Taxonomy" id="1230097"/>
    <lineage>
        <taxon>Eukaryota</taxon>
        <taxon>Fungi</taxon>
        <taxon>Dikarya</taxon>
        <taxon>Ascomycota</taxon>
        <taxon>Pezizomycotina</taxon>
        <taxon>Sordariomycetes</taxon>
        <taxon>Sordariomycetidae</taxon>
        <taxon>Diaporthales</taxon>
        <taxon>Cytosporaceae</taxon>
        <taxon>Cytospora</taxon>
    </lineage>
</organism>
<dbReference type="AlphaFoldDB" id="A0A423XI62"/>
<dbReference type="OrthoDB" id="5235849at2759"/>
<keyword evidence="2" id="KW-1185">Reference proteome</keyword>
<dbReference type="EMBL" id="LKEB01000007">
    <property type="protein sequence ID" value="ROW16023.1"/>
    <property type="molecule type" value="Genomic_DNA"/>
</dbReference>
<comment type="caution">
    <text evidence="1">The sequence shown here is derived from an EMBL/GenBank/DDBJ whole genome shotgun (WGS) entry which is preliminary data.</text>
</comment>
<dbReference type="InParanoid" id="A0A423XI62"/>
<protein>
    <submittedName>
        <fullName evidence="1">Uncharacterized protein</fullName>
    </submittedName>
</protein>
<evidence type="ECO:0000313" key="2">
    <source>
        <dbReference type="Proteomes" id="UP000285146"/>
    </source>
</evidence>
<sequence>MPYMLASSVVVISTERAQRKQRIISMEATGRSRLDRNGESWKVVLNPSWL</sequence>
<proteinExistence type="predicted"/>
<gene>
    <name evidence="1" type="ORF">VPNG_02529</name>
</gene>
<reference evidence="1 2" key="1">
    <citation type="submission" date="2015-09" db="EMBL/GenBank/DDBJ databases">
        <title>Host preference determinants of Valsa canker pathogens revealed by comparative genomics.</title>
        <authorList>
            <person name="Yin Z."/>
            <person name="Huang L."/>
        </authorList>
    </citation>
    <scope>NUCLEOTIDE SEQUENCE [LARGE SCALE GENOMIC DNA]</scope>
    <source>
        <strain evidence="1 2">SXYLt</strain>
    </source>
</reference>
<name>A0A423XI62_9PEZI</name>
<evidence type="ECO:0000313" key="1">
    <source>
        <dbReference type="EMBL" id="ROW16023.1"/>
    </source>
</evidence>
<accession>A0A423XI62</accession>